<dbReference type="PROSITE" id="PS01081">
    <property type="entry name" value="HTH_TETR_1"/>
    <property type="match status" value="1"/>
</dbReference>
<dbReference type="GO" id="GO:0000976">
    <property type="term" value="F:transcription cis-regulatory region binding"/>
    <property type="evidence" value="ECO:0007669"/>
    <property type="project" value="TreeGrafter"/>
</dbReference>
<evidence type="ECO:0000256" key="1">
    <source>
        <dbReference type="ARBA" id="ARBA00023015"/>
    </source>
</evidence>
<reference evidence="6 7" key="1">
    <citation type="journal article" date="2014" name="BMC Genomics">
        <title>Genome based analysis of type-I polyketide synthase and nonribosomal peptide synthetase gene clusters in seven strains of five representative Nocardia species.</title>
        <authorList>
            <person name="Komaki H."/>
            <person name="Ichikawa N."/>
            <person name="Hosoyama A."/>
            <person name="Takahashi-Nakaguchi A."/>
            <person name="Matsuzawa T."/>
            <person name="Suzuki K."/>
            <person name="Fujita N."/>
            <person name="Gonoi T."/>
        </authorList>
    </citation>
    <scope>NUCLEOTIDE SEQUENCE [LARGE SCALE GENOMIC DNA]</scope>
    <source>
        <strain evidence="6 7">NBRC 15531</strain>
    </source>
</reference>
<accession>U5EF14</accession>
<keyword evidence="2 4" id="KW-0238">DNA-binding</keyword>
<dbReference type="PROSITE" id="PS50977">
    <property type="entry name" value="HTH_TETR_2"/>
    <property type="match status" value="2"/>
</dbReference>
<dbReference type="Pfam" id="PF00440">
    <property type="entry name" value="TetR_N"/>
    <property type="match status" value="2"/>
</dbReference>
<dbReference type="RefSeq" id="WP_019047310.1">
    <property type="nucleotide sequence ID" value="NZ_BAFO02000032.1"/>
</dbReference>
<dbReference type="InterPro" id="IPR009057">
    <property type="entry name" value="Homeodomain-like_sf"/>
</dbReference>
<feature type="DNA-binding region" description="H-T-H motif" evidence="4">
    <location>
        <begin position="243"/>
        <end position="262"/>
    </location>
</feature>
<dbReference type="GeneID" id="91517730"/>
<feature type="domain" description="HTH tetR-type" evidence="5">
    <location>
        <begin position="16"/>
        <end position="76"/>
    </location>
</feature>
<dbReference type="InterPro" id="IPR023772">
    <property type="entry name" value="DNA-bd_HTH_TetR-type_CS"/>
</dbReference>
<dbReference type="InterPro" id="IPR050109">
    <property type="entry name" value="HTH-type_TetR-like_transc_reg"/>
</dbReference>
<name>U5EF14_NOCAS</name>
<evidence type="ECO:0000313" key="7">
    <source>
        <dbReference type="Proteomes" id="UP000017048"/>
    </source>
</evidence>
<dbReference type="GO" id="GO:0003700">
    <property type="term" value="F:DNA-binding transcription factor activity"/>
    <property type="evidence" value="ECO:0007669"/>
    <property type="project" value="TreeGrafter"/>
</dbReference>
<dbReference type="Gene3D" id="1.10.357.10">
    <property type="entry name" value="Tetracycline Repressor, domain 2"/>
    <property type="match status" value="2"/>
</dbReference>
<dbReference type="STRING" id="1824.SAMN05444423_102702"/>
<keyword evidence="3" id="KW-0804">Transcription</keyword>
<protein>
    <submittedName>
        <fullName evidence="6">TetR family transcriptional regulator</fullName>
    </submittedName>
</protein>
<feature type="domain" description="HTH tetR-type" evidence="5">
    <location>
        <begin position="220"/>
        <end position="280"/>
    </location>
</feature>
<keyword evidence="1" id="KW-0805">Transcription regulation</keyword>
<evidence type="ECO:0000256" key="2">
    <source>
        <dbReference type="ARBA" id="ARBA00023125"/>
    </source>
</evidence>
<dbReference type="PANTHER" id="PTHR30055:SF234">
    <property type="entry name" value="HTH-TYPE TRANSCRIPTIONAL REGULATOR BETI"/>
    <property type="match status" value="1"/>
</dbReference>
<dbReference type="InterPro" id="IPR001647">
    <property type="entry name" value="HTH_TetR"/>
</dbReference>
<evidence type="ECO:0000256" key="4">
    <source>
        <dbReference type="PROSITE-ProRule" id="PRU00335"/>
    </source>
</evidence>
<dbReference type="OrthoDB" id="4456617at2"/>
<evidence type="ECO:0000259" key="5">
    <source>
        <dbReference type="PROSITE" id="PS50977"/>
    </source>
</evidence>
<dbReference type="AlphaFoldDB" id="U5EF14"/>
<dbReference type="PANTHER" id="PTHR30055">
    <property type="entry name" value="HTH-TYPE TRANSCRIPTIONAL REGULATOR RUTR"/>
    <property type="match status" value="1"/>
</dbReference>
<dbReference type="eggNOG" id="COG1309">
    <property type="taxonomic scope" value="Bacteria"/>
</dbReference>
<feature type="DNA-binding region" description="H-T-H motif" evidence="4">
    <location>
        <begin position="39"/>
        <end position="58"/>
    </location>
</feature>
<proteinExistence type="predicted"/>
<keyword evidence="7" id="KW-1185">Reference proteome</keyword>
<dbReference type="PRINTS" id="PR00455">
    <property type="entry name" value="HTHTETR"/>
</dbReference>
<dbReference type="SUPFAM" id="SSF46689">
    <property type="entry name" value="Homeodomain-like"/>
    <property type="match status" value="2"/>
</dbReference>
<gene>
    <name evidence="6" type="ORF">NCAST_32_04000</name>
</gene>
<sequence>MSTSTPAGPPIRRRPRDRRATILTAAADAFSRAGYHGTSMTDIAAAVGISSTALYRHFRNKQELLGYCLMSGLDATVARLDAAAAEDASGHRVFEELVAIALELRGLPRLWQLEFRNLTPAHRYSVLVRAVRLTGYLRRAVRARRPQLPGRDVELLSWCILSVAVSPSYHRQRLPISTFTSVLDAAILRLLTTDLPPGGAALRAPRPQTAPSQAAEFERAVRPERLIGAAARLFNSRGYAAVGIEDIGAAVGVRGPALYHHFSSKADLLNEIIVRNEQWIGLYTARALAEGRDARESVHLLMESFVGFALEQPDLLGTTVSEVGHLPDPQATRYRRVHRDGVLSWARLLQSARAELTPPEARILIQAISTVVIDAVRNPRALGRQNLAGALTAIGDRIALHD</sequence>
<dbReference type="EMBL" id="BAFO02000032">
    <property type="protein sequence ID" value="GAD85915.1"/>
    <property type="molecule type" value="Genomic_DNA"/>
</dbReference>
<comment type="caution">
    <text evidence="6">The sequence shown here is derived from an EMBL/GenBank/DDBJ whole genome shotgun (WGS) entry which is preliminary data.</text>
</comment>
<dbReference type="Gene3D" id="1.10.10.60">
    <property type="entry name" value="Homeodomain-like"/>
    <property type="match status" value="2"/>
</dbReference>
<evidence type="ECO:0000313" key="6">
    <source>
        <dbReference type="EMBL" id="GAD85915.1"/>
    </source>
</evidence>
<dbReference type="Proteomes" id="UP000017048">
    <property type="component" value="Unassembled WGS sequence"/>
</dbReference>
<evidence type="ECO:0000256" key="3">
    <source>
        <dbReference type="ARBA" id="ARBA00023163"/>
    </source>
</evidence>
<organism evidence="6 7">
    <name type="scientific">Nocardia asteroides NBRC 15531</name>
    <dbReference type="NCBI Taxonomy" id="1110697"/>
    <lineage>
        <taxon>Bacteria</taxon>
        <taxon>Bacillati</taxon>
        <taxon>Actinomycetota</taxon>
        <taxon>Actinomycetes</taxon>
        <taxon>Mycobacteriales</taxon>
        <taxon>Nocardiaceae</taxon>
        <taxon>Nocardia</taxon>
    </lineage>
</organism>